<organism evidence="11 12">
    <name type="scientific">Candidatus Coproplasma avicola</name>
    <dbReference type="NCBI Taxonomy" id="2840744"/>
    <lineage>
        <taxon>Bacteria</taxon>
        <taxon>Bacillati</taxon>
        <taxon>Bacillota</taxon>
        <taxon>Clostridia</taxon>
        <taxon>Eubacteriales</taxon>
        <taxon>Candidatus Coproplasma</taxon>
    </lineage>
</organism>
<keyword evidence="4" id="KW-0597">Phosphoprotein</keyword>
<keyword evidence="8" id="KW-0472">Membrane</keyword>
<dbReference type="InterPro" id="IPR003594">
    <property type="entry name" value="HATPase_dom"/>
</dbReference>
<keyword evidence="5" id="KW-0808">Transferase</keyword>
<comment type="caution">
    <text evidence="11">The sequence shown here is derived from an EMBL/GenBank/DDBJ whole genome shotgun (WGS) entry which is preliminary data.</text>
</comment>
<dbReference type="FunFam" id="3.30.565.10:FF:000006">
    <property type="entry name" value="Sensor histidine kinase WalK"/>
    <property type="match status" value="1"/>
</dbReference>
<dbReference type="Gene3D" id="3.30.565.10">
    <property type="entry name" value="Histidine kinase-like ATPase, C-terminal domain"/>
    <property type="match status" value="1"/>
</dbReference>
<evidence type="ECO:0000256" key="5">
    <source>
        <dbReference type="ARBA" id="ARBA00022679"/>
    </source>
</evidence>
<dbReference type="InterPro" id="IPR004358">
    <property type="entry name" value="Sig_transdc_His_kin-like_C"/>
</dbReference>
<feature type="transmembrane region" description="Helical" evidence="8">
    <location>
        <begin position="44"/>
        <end position="65"/>
    </location>
</feature>
<comment type="subcellular location">
    <subcellularLocation>
        <location evidence="2">Membrane</location>
    </subcellularLocation>
</comment>
<evidence type="ECO:0000313" key="12">
    <source>
        <dbReference type="Proteomes" id="UP000823913"/>
    </source>
</evidence>
<dbReference type="InterPro" id="IPR003660">
    <property type="entry name" value="HAMP_dom"/>
</dbReference>
<evidence type="ECO:0000256" key="7">
    <source>
        <dbReference type="ARBA" id="ARBA00023012"/>
    </source>
</evidence>
<feature type="domain" description="HAMP" evidence="10">
    <location>
        <begin position="69"/>
        <end position="125"/>
    </location>
</feature>
<dbReference type="InterPro" id="IPR003661">
    <property type="entry name" value="HisK_dim/P_dom"/>
</dbReference>
<dbReference type="Gene3D" id="6.10.340.10">
    <property type="match status" value="1"/>
</dbReference>
<feature type="transmembrane region" description="Helical" evidence="8">
    <location>
        <begin position="12"/>
        <end position="32"/>
    </location>
</feature>
<reference evidence="11" key="2">
    <citation type="journal article" date="2021" name="PeerJ">
        <title>Extensive microbial diversity within the chicken gut microbiome revealed by metagenomics and culture.</title>
        <authorList>
            <person name="Gilroy R."/>
            <person name="Ravi A."/>
            <person name="Getino M."/>
            <person name="Pursley I."/>
            <person name="Horton D.L."/>
            <person name="Alikhan N.F."/>
            <person name="Baker D."/>
            <person name="Gharbi K."/>
            <person name="Hall N."/>
            <person name="Watson M."/>
            <person name="Adriaenssens E.M."/>
            <person name="Foster-Nyarko E."/>
            <person name="Jarju S."/>
            <person name="Secka A."/>
            <person name="Antonio M."/>
            <person name="Oren A."/>
            <person name="Chaudhuri R.R."/>
            <person name="La Ragione R."/>
            <person name="Hildebrand F."/>
            <person name="Pallen M.J."/>
        </authorList>
    </citation>
    <scope>NUCLEOTIDE SEQUENCE</scope>
    <source>
        <strain evidence="11">ChiW16-3235</strain>
    </source>
</reference>
<dbReference type="GO" id="GO:0016020">
    <property type="term" value="C:membrane"/>
    <property type="evidence" value="ECO:0007669"/>
    <property type="project" value="UniProtKB-SubCell"/>
</dbReference>
<evidence type="ECO:0000256" key="2">
    <source>
        <dbReference type="ARBA" id="ARBA00004370"/>
    </source>
</evidence>
<dbReference type="SMART" id="SM00304">
    <property type="entry name" value="HAMP"/>
    <property type="match status" value="1"/>
</dbReference>
<evidence type="ECO:0000256" key="8">
    <source>
        <dbReference type="SAM" id="Phobius"/>
    </source>
</evidence>
<evidence type="ECO:0000256" key="6">
    <source>
        <dbReference type="ARBA" id="ARBA00022777"/>
    </source>
</evidence>
<dbReference type="Pfam" id="PF02518">
    <property type="entry name" value="HATPase_c"/>
    <property type="match status" value="1"/>
</dbReference>
<keyword evidence="8" id="KW-1133">Transmembrane helix</keyword>
<dbReference type="InterPro" id="IPR005467">
    <property type="entry name" value="His_kinase_dom"/>
</dbReference>
<protein>
    <recommendedName>
        <fullName evidence="3">histidine kinase</fullName>
        <ecNumber evidence="3">2.7.13.3</ecNumber>
    </recommendedName>
</protein>
<keyword evidence="7" id="KW-0902">Two-component regulatory system</keyword>
<dbReference type="InterPro" id="IPR036097">
    <property type="entry name" value="HisK_dim/P_sf"/>
</dbReference>
<feature type="domain" description="Histidine kinase" evidence="9">
    <location>
        <begin position="133"/>
        <end position="346"/>
    </location>
</feature>
<dbReference type="PRINTS" id="PR00344">
    <property type="entry name" value="BCTRLSENSOR"/>
</dbReference>
<gene>
    <name evidence="11" type="ORF">IAB94_03590</name>
</gene>
<dbReference type="CDD" id="cd06225">
    <property type="entry name" value="HAMP"/>
    <property type="match status" value="1"/>
</dbReference>
<evidence type="ECO:0000259" key="10">
    <source>
        <dbReference type="PROSITE" id="PS50885"/>
    </source>
</evidence>
<dbReference type="InterPro" id="IPR036890">
    <property type="entry name" value="HATPase_C_sf"/>
</dbReference>
<comment type="catalytic activity">
    <reaction evidence="1">
        <text>ATP + protein L-histidine = ADP + protein N-phospho-L-histidine.</text>
        <dbReference type="EC" id="2.7.13.3"/>
    </reaction>
</comment>
<evidence type="ECO:0000259" key="9">
    <source>
        <dbReference type="PROSITE" id="PS50109"/>
    </source>
</evidence>
<dbReference type="Proteomes" id="UP000823913">
    <property type="component" value="Unassembled WGS sequence"/>
</dbReference>
<evidence type="ECO:0000256" key="3">
    <source>
        <dbReference type="ARBA" id="ARBA00012438"/>
    </source>
</evidence>
<dbReference type="PANTHER" id="PTHR43711">
    <property type="entry name" value="TWO-COMPONENT HISTIDINE KINASE"/>
    <property type="match status" value="1"/>
</dbReference>
<dbReference type="InterPro" id="IPR050736">
    <property type="entry name" value="Sensor_HK_Regulatory"/>
</dbReference>
<name>A0A9D1J9L1_9FIRM</name>
<evidence type="ECO:0000313" key="11">
    <source>
        <dbReference type="EMBL" id="HIR67117.1"/>
    </source>
</evidence>
<dbReference type="CDD" id="cd00075">
    <property type="entry name" value="HATPase"/>
    <property type="match status" value="1"/>
</dbReference>
<keyword evidence="6 11" id="KW-0418">Kinase</keyword>
<dbReference type="SUPFAM" id="SSF47384">
    <property type="entry name" value="Homodimeric domain of signal transducing histidine kinase"/>
    <property type="match status" value="1"/>
</dbReference>
<evidence type="ECO:0000256" key="4">
    <source>
        <dbReference type="ARBA" id="ARBA00022553"/>
    </source>
</evidence>
<dbReference type="Pfam" id="PF00512">
    <property type="entry name" value="HisKA"/>
    <property type="match status" value="1"/>
</dbReference>
<dbReference type="PANTHER" id="PTHR43711:SF1">
    <property type="entry name" value="HISTIDINE KINASE 1"/>
    <property type="match status" value="1"/>
</dbReference>
<dbReference type="CDD" id="cd00082">
    <property type="entry name" value="HisKA"/>
    <property type="match status" value="1"/>
</dbReference>
<dbReference type="PROSITE" id="PS50885">
    <property type="entry name" value="HAMP"/>
    <property type="match status" value="1"/>
</dbReference>
<proteinExistence type="predicted"/>
<sequence length="353" mass="38206">MKGSWRRTVTGAAVLFVSISVFITVTVLVYAAATQKYGDNTAAISIIMLICVAFFALTCTVIDILRRRMSTEKPLKDIAEATARIAEGDFGVRLEINKPRSRFNEFDCIKENINAMAQALAGSRATGEQFIANAGHELKTPVAVIQSYASALCSDKLSDEEKIEYARTIAQTSRRMAATINNILKLNKLENGKILQSPENFSLDENVAESILTFEDAIDKKQIELTCDIEEISAKGYPEYLSTVWSNLISNAVKFCGEGGHINISLKRQGGDAAFTITDDGCGIPADAGKKIFDKFWQGDTSHSSEGNGLGLAMVKKVVDILGGEIKVESRLGKGTTFTVIINIDGAKAKANG</sequence>
<evidence type="ECO:0000256" key="1">
    <source>
        <dbReference type="ARBA" id="ARBA00000085"/>
    </source>
</evidence>
<reference evidence="11" key="1">
    <citation type="submission" date="2020-10" db="EMBL/GenBank/DDBJ databases">
        <authorList>
            <person name="Gilroy R."/>
        </authorList>
    </citation>
    <scope>NUCLEOTIDE SEQUENCE</scope>
    <source>
        <strain evidence="11">ChiW16-3235</strain>
    </source>
</reference>
<accession>A0A9D1J9L1</accession>
<dbReference type="Gene3D" id="1.10.287.130">
    <property type="match status" value="1"/>
</dbReference>
<dbReference type="AlphaFoldDB" id="A0A9D1J9L1"/>
<dbReference type="SMART" id="SM00388">
    <property type="entry name" value="HisKA"/>
    <property type="match status" value="1"/>
</dbReference>
<dbReference type="SUPFAM" id="SSF55874">
    <property type="entry name" value="ATPase domain of HSP90 chaperone/DNA topoisomerase II/histidine kinase"/>
    <property type="match status" value="1"/>
</dbReference>
<dbReference type="PROSITE" id="PS50109">
    <property type="entry name" value="HIS_KIN"/>
    <property type="match status" value="1"/>
</dbReference>
<dbReference type="SMART" id="SM00387">
    <property type="entry name" value="HATPase_c"/>
    <property type="match status" value="1"/>
</dbReference>
<dbReference type="EC" id="2.7.13.3" evidence="3"/>
<dbReference type="EMBL" id="DVHK01000078">
    <property type="protein sequence ID" value="HIR67117.1"/>
    <property type="molecule type" value="Genomic_DNA"/>
</dbReference>
<keyword evidence="8" id="KW-0812">Transmembrane</keyword>
<dbReference type="GO" id="GO:0000155">
    <property type="term" value="F:phosphorelay sensor kinase activity"/>
    <property type="evidence" value="ECO:0007669"/>
    <property type="project" value="InterPro"/>
</dbReference>